<reference evidence="2" key="1">
    <citation type="submission" date="2020-08" db="EMBL/GenBank/DDBJ databases">
        <title>Plant Genome Project.</title>
        <authorList>
            <person name="Zhang R.-G."/>
        </authorList>
    </citation>
    <scope>NUCLEOTIDE SEQUENCE</scope>
    <source>
        <strain evidence="2">WSP0</strain>
        <tissue evidence="2">Leaf</tissue>
    </source>
</reference>
<feature type="compositionally biased region" description="Basic residues" evidence="1">
    <location>
        <begin position="38"/>
        <end position="47"/>
    </location>
</feature>
<proteinExistence type="predicted"/>
<dbReference type="EMBL" id="JACTNZ010000009">
    <property type="protein sequence ID" value="KAG5531031.1"/>
    <property type="molecule type" value="Genomic_DNA"/>
</dbReference>
<sequence length="158" mass="17928">MLIQFPFKIYLPAYNIATGNNPPPPTEDPAAGGDERIVRRKRRREKRPRTDRNDEINDDNDGPMSHQDYIDKRRKEVGSSRVYQELTVDVLESSRPTIHLVDYDSERSVSSDCEEKLVRPNSSLVLDAGEVKPDPTYSGLPLIPTHYLSVSVCLVYGL</sequence>
<evidence type="ECO:0000256" key="1">
    <source>
        <dbReference type="SAM" id="MobiDB-lite"/>
    </source>
</evidence>
<feature type="region of interest" description="Disordered" evidence="1">
    <location>
        <begin position="16"/>
        <end position="76"/>
    </location>
</feature>
<name>A0AAV6IQL6_9ERIC</name>
<organism evidence="2 3">
    <name type="scientific">Rhododendron griersonianum</name>
    <dbReference type="NCBI Taxonomy" id="479676"/>
    <lineage>
        <taxon>Eukaryota</taxon>
        <taxon>Viridiplantae</taxon>
        <taxon>Streptophyta</taxon>
        <taxon>Embryophyta</taxon>
        <taxon>Tracheophyta</taxon>
        <taxon>Spermatophyta</taxon>
        <taxon>Magnoliopsida</taxon>
        <taxon>eudicotyledons</taxon>
        <taxon>Gunneridae</taxon>
        <taxon>Pentapetalae</taxon>
        <taxon>asterids</taxon>
        <taxon>Ericales</taxon>
        <taxon>Ericaceae</taxon>
        <taxon>Ericoideae</taxon>
        <taxon>Rhodoreae</taxon>
        <taxon>Rhododendron</taxon>
    </lineage>
</organism>
<dbReference type="PANTHER" id="PTHR48453:SF1">
    <property type="entry name" value="CCHC-TYPE DOMAIN-CONTAINING PROTEIN"/>
    <property type="match status" value="1"/>
</dbReference>
<accession>A0AAV6IQL6</accession>
<gene>
    <name evidence="2" type="ORF">RHGRI_025848</name>
</gene>
<protein>
    <submittedName>
        <fullName evidence="2">Uncharacterized protein</fullName>
    </submittedName>
</protein>
<evidence type="ECO:0000313" key="2">
    <source>
        <dbReference type="EMBL" id="KAG5531031.1"/>
    </source>
</evidence>
<keyword evidence="3" id="KW-1185">Reference proteome</keyword>
<dbReference type="Proteomes" id="UP000823749">
    <property type="component" value="Chromosome 9"/>
</dbReference>
<evidence type="ECO:0000313" key="3">
    <source>
        <dbReference type="Proteomes" id="UP000823749"/>
    </source>
</evidence>
<dbReference type="AlphaFoldDB" id="A0AAV6IQL6"/>
<dbReference type="PANTHER" id="PTHR48453">
    <property type="entry name" value="CCHC-TYPE DOMAIN-CONTAINING PROTEIN"/>
    <property type="match status" value="1"/>
</dbReference>
<comment type="caution">
    <text evidence="2">The sequence shown here is derived from an EMBL/GenBank/DDBJ whole genome shotgun (WGS) entry which is preliminary data.</text>
</comment>